<dbReference type="RefSeq" id="WP_086727433.1">
    <property type="nucleotide sequence ID" value="NZ_MUBM01000182.1"/>
</dbReference>
<organism evidence="3 4">
    <name type="scientific">Streptomyces carpinensis</name>
    <dbReference type="NCBI Taxonomy" id="66369"/>
    <lineage>
        <taxon>Bacteria</taxon>
        <taxon>Bacillati</taxon>
        <taxon>Actinomycetota</taxon>
        <taxon>Actinomycetes</taxon>
        <taxon>Kitasatosporales</taxon>
        <taxon>Streptomycetaceae</taxon>
        <taxon>Streptomyces</taxon>
    </lineage>
</organism>
<evidence type="ECO:0000256" key="2">
    <source>
        <dbReference type="SAM" id="SignalP"/>
    </source>
</evidence>
<comment type="caution">
    <text evidence="3">The sequence shown here is derived from an EMBL/GenBank/DDBJ whole genome shotgun (WGS) entry which is preliminary data.</text>
</comment>
<evidence type="ECO:0000313" key="4">
    <source>
        <dbReference type="Proteomes" id="UP001458415"/>
    </source>
</evidence>
<evidence type="ECO:0000313" key="3">
    <source>
        <dbReference type="EMBL" id="MER6979381.1"/>
    </source>
</evidence>
<feature type="signal peptide" evidence="2">
    <location>
        <begin position="1"/>
        <end position="31"/>
    </location>
</feature>
<accession>A0ABV1W6E4</accession>
<evidence type="ECO:0008006" key="5">
    <source>
        <dbReference type="Google" id="ProtNLM"/>
    </source>
</evidence>
<name>A0ABV1W6E4_9ACTN</name>
<dbReference type="EMBL" id="JBEPCU010000361">
    <property type="protein sequence ID" value="MER6979381.1"/>
    <property type="molecule type" value="Genomic_DNA"/>
</dbReference>
<feature type="compositionally biased region" description="Low complexity" evidence="1">
    <location>
        <begin position="317"/>
        <end position="331"/>
    </location>
</feature>
<gene>
    <name evidence="3" type="ORF">ABT317_20935</name>
</gene>
<feature type="compositionally biased region" description="Low complexity" evidence="1">
    <location>
        <begin position="280"/>
        <end position="298"/>
    </location>
</feature>
<keyword evidence="4" id="KW-1185">Reference proteome</keyword>
<feature type="compositionally biased region" description="Polar residues" evidence="1">
    <location>
        <begin position="345"/>
        <end position="361"/>
    </location>
</feature>
<sequence length="496" mass="52702">MKQRGRHRRRRRGRALRAVLAGAGLALTAAATLISASQATVTDDPGALKPLTSPAELDRLRLTEQPVPERSLDRLASAMGRPVGVGAVLRSADHTLRTEDACTAEERKALPVEPAAARAYCWDTADAATREWRPRSVTTSGDAEADGRWGAHRVILSGWTHLGGGADRDLARVAFVNADDPDRLTYTWALLAVPVDGGRDYRGLASHVSGMVWYQDKLLVTTSGTEPEALYVYDLRRIQRATVTTDAIGRVPGGWSAHGYRWVLPAVAAYRPTEGRCDDVTGTPGTTTTPGATGVTDPNRTPGKHSSGKSTDSPDLTGPAGSTGSTASADSPDPKAPCPNGLSLDRTSAPASLVASQTSRRGSGRHTRLWRYSFSADPARSGLLAADSSGTVTADAAYETKADGVRGVLSRRTGPTGPDRWYLSRAAGAHGAHGTLWRQDLHGAQATECGSSDDTHRCWGDGTGSLSYWESTGELWSLSGRTLFALPLSSVEREMR</sequence>
<protein>
    <recommendedName>
        <fullName evidence="5">Secreted protein</fullName>
    </recommendedName>
</protein>
<dbReference type="Proteomes" id="UP001458415">
    <property type="component" value="Unassembled WGS sequence"/>
</dbReference>
<keyword evidence="2" id="KW-0732">Signal</keyword>
<proteinExistence type="predicted"/>
<reference evidence="3 4" key="1">
    <citation type="submission" date="2024-06" db="EMBL/GenBank/DDBJ databases">
        <title>The Natural Products Discovery Center: Release of the First 8490 Sequenced Strains for Exploring Actinobacteria Biosynthetic Diversity.</title>
        <authorList>
            <person name="Kalkreuter E."/>
            <person name="Kautsar S.A."/>
            <person name="Yang D."/>
            <person name="Bader C.D."/>
            <person name="Teijaro C.N."/>
            <person name="Fluegel L."/>
            <person name="Davis C.M."/>
            <person name="Simpson J.R."/>
            <person name="Lauterbach L."/>
            <person name="Steele A.D."/>
            <person name="Gui C."/>
            <person name="Meng S."/>
            <person name="Li G."/>
            <person name="Viehrig K."/>
            <person name="Ye F."/>
            <person name="Su P."/>
            <person name="Kiefer A.F."/>
            <person name="Nichols A."/>
            <person name="Cepeda A.J."/>
            <person name="Yan W."/>
            <person name="Fan B."/>
            <person name="Jiang Y."/>
            <person name="Adhikari A."/>
            <person name="Zheng C.-J."/>
            <person name="Schuster L."/>
            <person name="Cowan T.M."/>
            <person name="Smanski M.J."/>
            <person name="Chevrette M.G."/>
            <person name="De Carvalho L.P.S."/>
            <person name="Shen B."/>
        </authorList>
    </citation>
    <scope>NUCLEOTIDE SEQUENCE [LARGE SCALE GENOMIC DNA]</scope>
    <source>
        <strain evidence="3 4">NPDC000634</strain>
    </source>
</reference>
<evidence type="ECO:0000256" key="1">
    <source>
        <dbReference type="SAM" id="MobiDB-lite"/>
    </source>
</evidence>
<feature type="chain" id="PRO_5046121481" description="Secreted protein" evidence="2">
    <location>
        <begin position="32"/>
        <end position="496"/>
    </location>
</feature>
<feature type="region of interest" description="Disordered" evidence="1">
    <location>
        <begin position="274"/>
        <end position="365"/>
    </location>
</feature>